<protein>
    <recommendedName>
        <fullName evidence="1">WD repeat and coiled-coil-containing protein</fullName>
    </recommendedName>
</protein>
<dbReference type="PANTHER" id="PTHR14897:SF5">
    <property type="entry name" value="WD REPEAT AND COILED-COIL-CONTAINING PROTEIN"/>
    <property type="match status" value="1"/>
</dbReference>
<proteinExistence type="predicted"/>
<reference evidence="5" key="1">
    <citation type="submission" date="2021-01" db="EMBL/GenBank/DDBJ databases">
        <authorList>
            <person name="Li R."/>
            <person name="Bekaert M."/>
        </authorList>
    </citation>
    <scope>NUCLEOTIDE SEQUENCE</scope>
    <source>
        <strain evidence="5">Farmed</strain>
    </source>
</reference>
<sequence length="365" mass="41168">MEIGNVTLRSKGINILTSAIHPKHGLVWTDGKCIFLARFKIVKNQVEHGKSVKLKEFDSVRCVQWSQTDGICYLSIAHKECVTVWKVEGEVPRLEFKQIRKISIQILPQGCQWNPCREVLCLLSRHQVRFFYRHGKTRGCYAIPALESGRITCGSWSKDGLKLVVCVGSALLIYSWKSIDCAISEFETHAWNVPKLNGDITAIASMTTNLFALAAEVPISSFCLPSNVFVLSDSSSSRLGSSDSNGNENQIIEVPEMTNTQKLMNLKQNPELQENNLSRLVIIHVKDDMKDLEYVTNVSIKEIISPDILHYETARNVLVIGSNTHPRLQLFTLTSDKELLKLANVVNEIFFFSFSFLYTSANRIK</sequence>
<evidence type="ECO:0000313" key="6">
    <source>
        <dbReference type="Proteomes" id="UP000597762"/>
    </source>
</evidence>
<dbReference type="Pfam" id="PF15390">
    <property type="entry name" value="WDCP"/>
    <property type="match status" value="1"/>
</dbReference>
<keyword evidence="3" id="KW-0677">Repeat</keyword>
<dbReference type="InterPro" id="IPR036322">
    <property type="entry name" value="WD40_repeat_dom_sf"/>
</dbReference>
<dbReference type="Gene3D" id="2.130.10.10">
    <property type="entry name" value="YVTN repeat-like/Quinoprotein amine dehydrogenase"/>
    <property type="match status" value="1"/>
</dbReference>
<dbReference type="SUPFAM" id="SSF50978">
    <property type="entry name" value="WD40 repeat-like"/>
    <property type="match status" value="1"/>
</dbReference>
<dbReference type="EMBL" id="CAHIKZ030003863">
    <property type="protein sequence ID" value="CAE1304797.1"/>
    <property type="molecule type" value="Genomic_DNA"/>
</dbReference>
<organism evidence="5 6">
    <name type="scientific">Acanthosepion pharaonis</name>
    <name type="common">Pharaoh cuttlefish</name>
    <name type="synonym">Sepia pharaonis</name>
    <dbReference type="NCBI Taxonomy" id="158019"/>
    <lineage>
        <taxon>Eukaryota</taxon>
        <taxon>Metazoa</taxon>
        <taxon>Spiralia</taxon>
        <taxon>Lophotrochozoa</taxon>
        <taxon>Mollusca</taxon>
        <taxon>Cephalopoda</taxon>
        <taxon>Coleoidea</taxon>
        <taxon>Decapodiformes</taxon>
        <taxon>Sepiida</taxon>
        <taxon>Sepiina</taxon>
        <taxon>Sepiidae</taxon>
        <taxon>Acanthosepion</taxon>
    </lineage>
</organism>
<dbReference type="OrthoDB" id="6409262at2759"/>
<name>A0A812DLR7_ACAPH</name>
<comment type="caution">
    <text evidence="5">The sequence shown here is derived from an EMBL/GenBank/DDBJ whole genome shotgun (WGS) entry which is preliminary data.</text>
</comment>
<keyword evidence="2" id="KW-0853">WD repeat</keyword>
<dbReference type="PANTHER" id="PTHR14897">
    <property type="entry name" value="WD REPEAT AND COILED-COIL-CONTAINING PROTEIN"/>
    <property type="match status" value="1"/>
</dbReference>
<evidence type="ECO:0000256" key="3">
    <source>
        <dbReference type="ARBA" id="ARBA00022737"/>
    </source>
</evidence>
<dbReference type="InterPro" id="IPR028041">
    <property type="entry name" value="WDCP"/>
</dbReference>
<evidence type="ECO:0000256" key="4">
    <source>
        <dbReference type="ARBA" id="ARBA00023054"/>
    </source>
</evidence>
<evidence type="ECO:0000256" key="2">
    <source>
        <dbReference type="ARBA" id="ARBA00022574"/>
    </source>
</evidence>
<gene>
    <name evidence="5" type="ORF">SPHA_57305</name>
</gene>
<dbReference type="AlphaFoldDB" id="A0A812DLR7"/>
<accession>A0A812DLR7</accession>
<dbReference type="GO" id="GO:0019900">
    <property type="term" value="F:kinase binding"/>
    <property type="evidence" value="ECO:0007669"/>
    <property type="project" value="TreeGrafter"/>
</dbReference>
<dbReference type="InterPro" id="IPR015943">
    <property type="entry name" value="WD40/YVTN_repeat-like_dom_sf"/>
</dbReference>
<keyword evidence="4" id="KW-0175">Coiled coil</keyword>
<evidence type="ECO:0000256" key="1">
    <source>
        <dbReference type="ARBA" id="ARBA00015683"/>
    </source>
</evidence>
<dbReference type="Proteomes" id="UP000597762">
    <property type="component" value="Unassembled WGS sequence"/>
</dbReference>
<evidence type="ECO:0000313" key="5">
    <source>
        <dbReference type="EMBL" id="CAE1304797.1"/>
    </source>
</evidence>
<keyword evidence="6" id="KW-1185">Reference proteome</keyword>